<dbReference type="InterPro" id="IPR036388">
    <property type="entry name" value="WH-like_DNA-bd_sf"/>
</dbReference>
<organism evidence="5 6">
    <name type="scientific">Candidatus Scatomorpha pullistercoris</name>
    <dbReference type="NCBI Taxonomy" id="2840929"/>
    <lineage>
        <taxon>Bacteria</taxon>
        <taxon>Bacillati</taxon>
        <taxon>Bacillota</taxon>
        <taxon>Clostridia</taxon>
        <taxon>Eubacteriales</taxon>
        <taxon>Candidatus Scatomorpha</taxon>
    </lineage>
</organism>
<dbReference type="Proteomes" id="UP000886876">
    <property type="component" value="Unassembled WGS sequence"/>
</dbReference>
<dbReference type="GO" id="GO:0051301">
    <property type="term" value="P:cell division"/>
    <property type="evidence" value="ECO:0007669"/>
    <property type="project" value="UniProtKB-KW"/>
</dbReference>
<dbReference type="SUPFAM" id="SSF46785">
    <property type="entry name" value="Winged helix' DNA-binding domain"/>
    <property type="match status" value="2"/>
</dbReference>
<dbReference type="Pfam" id="PF04079">
    <property type="entry name" value="SMC_ScpB"/>
    <property type="match status" value="1"/>
</dbReference>
<reference evidence="5" key="2">
    <citation type="journal article" date="2021" name="PeerJ">
        <title>Extensive microbial diversity within the chicken gut microbiome revealed by metagenomics and culture.</title>
        <authorList>
            <person name="Gilroy R."/>
            <person name="Ravi A."/>
            <person name="Getino M."/>
            <person name="Pursley I."/>
            <person name="Horton D.L."/>
            <person name="Alikhan N.F."/>
            <person name="Baker D."/>
            <person name="Gharbi K."/>
            <person name="Hall N."/>
            <person name="Watson M."/>
            <person name="Adriaenssens E.M."/>
            <person name="Foster-Nyarko E."/>
            <person name="Jarju S."/>
            <person name="Secka A."/>
            <person name="Antonio M."/>
            <person name="Oren A."/>
            <person name="Chaudhuri R.R."/>
            <person name="La Ragione R."/>
            <person name="Hildebrand F."/>
            <person name="Pallen M.J."/>
        </authorList>
    </citation>
    <scope>NUCLEOTIDE SEQUENCE</scope>
    <source>
        <strain evidence="5">ChiHecec3B27-6122</strain>
    </source>
</reference>
<dbReference type="EMBL" id="DVJS01000135">
    <property type="protein sequence ID" value="HIS97393.1"/>
    <property type="molecule type" value="Genomic_DNA"/>
</dbReference>
<dbReference type="NCBIfam" id="TIGR00281">
    <property type="entry name" value="SMC-Scp complex subunit ScpB"/>
    <property type="match status" value="1"/>
</dbReference>
<keyword evidence="1" id="KW-0963">Cytoplasm</keyword>
<evidence type="ECO:0000313" key="6">
    <source>
        <dbReference type="Proteomes" id="UP000886876"/>
    </source>
</evidence>
<dbReference type="Gene3D" id="1.10.10.10">
    <property type="entry name" value="Winged helix-like DNA-binding domain superfamily/Winged helix DNA-binding domain"/>
    <property type="match status" value="2"/>
</dbReference>
<keyword evidence="2" id="KW-0132">Cell division</keyword>
<keyword evidence="4" id="KW-0131">Cell cycle</keyword>
<dbReference type="GO" id="GO:0051304">
    <property type="term" value="P:chromosome separation"/>
    <property type="evidence" value="ECO:0007669"/>
    <property type="project" value="InterPro"/>
</dbReference>
<reference evidence="5" key="1">
    <citation type="submission" date="2020-10" db="EMBL/GenBank/DDBJ databases">
        <authorList>
            <person name="Gilroy R."/>
        </authorList>
    </citation>
    <scope>NUCLEOTIDE SEQUENCE</scope>
    <source>
        <strain evidence="5">ChiHecec3B27-6122</strain>
    </source>
</reference>
<evidence type="ECO:0000313" key="5">
    <source>
        <dbReference type="EMBL" id="HIS97393.1"/>
    </source>
</evidence>
<accession>A0A9D1K800</accession>
<protein>
    <submittedName>
        <fullName evidence="5">SMC-Scp complex subunit ScpB</fullName>
    </submittedName>
</protein>
<proteinExistence type="predicted"/>
<sequence length="207" mass="22465">MDELELKAAVEAMIFASGEPVPAARISLVLGVPEQEVFDCAERLAEEYESGGRGIRLVRLDMSLQMCSAPQYAKLIARVIEHRAPPKLSPPALETLAVVAYFQPVTRAYVDEVRGVDSSYTVSSLVEKGLIEPTGRLEAPGRPTLYKTTEAFLRVMGVSELSELPKLPDMASTDGLEKLQGAIEALKGRGEQMVMDLETKETGGEAL</sequence>
<keyword evidence="3" id="KW-0159">Chromosome partition</keyword>
<dbReference type="InterPro" id="IPR036390">
    <property type="entry name" value="WH_DNA-bd_sf"/>
</dbReference>
<name>A0A9D1K800_9FIRM</name>
<evidence type="ECO:0000256" key="2">
    <source>
        <dbReference type="ARBA" id="ARBA00022618"/>
    </source>
</evidence>
<dbReference type="PANTHER" id="PTHR34298">
    <property type="entry name" value="SEGREGATION AND CONDENSATION PROTEIN B"/>
    <property type="match status" value="1"/>
</dbReference>
<comment type="caution">
    <text evidence="5">The sequence shown here is derived from an EMBL/GenBank/DDBJ whole genome shotgun (WGS) entry which is preliminary data.</text>
</comment>
<dbReference type="InterPro" id="IPR005234">
    <property type="entry name" value="ScpB_csome_segregation"/>
</dbReference>
<dbReference type="PANTHER" id="PTHR34298:SF2">
    <property type="entry name" value="SEGREGATION AND CONDENSATION PROTEIN B"/>
    <property type="match status" value="1"/>
</dbReference>
<dbReference type="AlphaFoldDB" id="A0A9D1K800"/>
<dbReference type="PIRSF" id="PIRSF019345">
    <property type="entry name" value="ScpB"/>
    <property type="match status" value="1"/>
</dbReference>
<evidence type="ECO:0000256" key="3">
    <source>
        <dbReference type="ARBA" id="ARBA00022829"/>
    </source>
</evidence>
<evidence type="ECO:0000256" key="1">
    <source>
        <dbReference type="ARBA" id="ARBA00022490"/>
    </source>
</evidence>
<evidence type="ECO:0000256" key="4">
    <source>
        <dbReference type="ARBA" id="ARBA00023306"/>
    </source>
</evidence>
<gene>
    <name evidence="5" type="primary">scpB</name>
    <name evidence="5" type="ORF">IAD42_05405</name>
</gene>